<protein>
    <recommendedName>
        <fullName evidence="1">Acyl-CoA thioesterase-like N-terminal HotDog domain-containing protein</fullName>
    </recommendedName>
</protein>
<dbReference type="InterPro" id="IPR042171">
    <property type="entry name" value="Acyl-CoA_hotdog"/>
</dbReference>
<gene>
    <name evidence="2" type="ORF">LOC62_06G008806</name>
</gene>
<organism evidence="2 3">
    <name type="scientific">Vanrija pseudolonga</name>
    <dbReference type="NCBI Taxonomy" id="143232"/>
    <lineage>
        <taxon>Eukaryota</taxon>
        <taxon>Fungi</taxon>
        <taxon>Dikarya</taxon>
        <taxon>Basidiomycota</taxon>
        <taxon>Agaricomycotina</taxon>
        <taxon>Tremellomycetes</taxon>
        <taxon>Trichosporonales</taxon>
        <taxon>Trichosporonaceae</taxon>
        <taxon>Vanrija</taxon>
    </lineage>
</organism>
<feature type="domain" description="Acyl-CoA thioesterase-like N-terminal HotDog" evidence="1">
    <location>
        <begin position="72"/>
        <end position="137"/>
    </location>
</feature>
<name>A0AAF1BPB9_9TREE</name>
<dbReference type="InterPro" id="IPR052389">
    <property type="entry name" value="Sec_Metab_Biosynth-Assoc"/>
</dbReference>
<dbReference type="Pfam" id="PF13622">
    <property type="entry name" value="4HBT_3"/>
    <property type="match status" value="1"/>
</dbReference>
<keyword evidence="3" id="KW-1185">Reference proteome</keyword>
<dbReference type="AlphaFoldDB" id="A0AAF1BPB9"/>
<evidence type="ECO:0000313" key="2">
    <source>
        <dbReference type="EMBL" id="WOO85305.1"/>
    </source>
</evidence>
<dbReference type="Proteomes" id="UP000827549">
    <property type="component" value="Chromosome 6"/>
</dbReference>
<dbReference type="PANTHER" id="PTHR38110:SF1">
    <property type="entry name" value="THIOESTERASE DOMAIN-CONTAINING PROTEIN"/>
    <property type="match status" value="1"/>
</dbReference>
<accession>A0AAF1BPB9</accession>
<dbReference type="EMBL" id="CP086719">
    <property type="protein sequence ID" value="WOO85305.1"/>
    <property type="molecule type" value="Genomic_DNA"/>
</dbReference>
<dbReference type="Gene3D" id="2.40.160.210">
    <property type="entry name" value="Acyl-CoA thioesterase, double hotdog domain"/>
    <property type="match status" value="1"/>
</dbReference>
<sequence>MTTMTVTETLTPIAAAAPLAKPAPTFDDAISVSVVDPTTVPAELKDLFDLLRADAKAIYAANILPSFGNTPAMPNGGHLGSVILNACLAHQAANNELLCRDPLSIAFDYLAPTNMGPAFVVVRNNTRGGRKSGMQDVQADMFQLQEVKTRDADAPRVQLLVQTIRSSALFGTFSTKGPSAAYSDHFGPRPPLEDTPAPHPKSWYLPPKVAMLSHQLDLLVHPETERRPRADYWIRFHPPGVPLQQFDAGGVPEDYVPPAGPLVKNSLTLPLRAPSARRVDLAALPTFADFRRPAMENVLKKDACSPFDEPTRKWAYPTLSLTLRFLRPLAAAPGEVNPEWLYVGWREQALNGRVTSEFKMENENGEAICVGSMDTIMLPIEWFKM</sequence>
<proteinExistence type="predicted"/>
<dbReference type="InterPro" id="IPR049449">
    <property type="entry name" value="TesB_ACOT8-like_N"/>
</dbReference>
<dbReference type="RefSeq" id="XP_062631331.1">
    <property type="nucleotide sequence ID" value="XM_062775347.1"/>
</dbReference>
<dbReference type="PANTHER" id="PTHR38110">
    <property type="entry name" value="CHROMOSOME 23, WHOLE GENOME SHOTGUN SEQUENCE"/>
    <property type="match status" value="1"/>
</dbReference>
<evidence type="ECO:0000259" key="1">
    <source>
        <dbReference type="Pfam" id="PF13622"/>
    </source>
</evidence>
<dbReference type="GeneID" id="87811970"/>
<reference evidence="2" key="1">
    <citation type="submission" date="2023-10" db="EMBL/GenBank/DDBJ databases">
        <authorList>
            <person name="Noh H."/>
        </authorList>
    </citation>
    <scope>NUCLEOTIDE SEQUENCE</scope>
    <source>
        <strain evidence="2">DUCC4014</strain>
    </source>
</reference>
<evidence type="ECO:0000313" key="3">
    <source>
        <dbReference type="Proteomes" id="UP000827549"/>
    </source>
</evidence>